<evidence type="ECO:0000256" key="7">
    <source>
        <dbReference type="SAM" id="MobiDB-lite"/>
    </source>
</evidence>
<dbReference type="InterPro" id="IPR039309">
    <property type="entry name" value="BT1"/>
</dbReference>
<feature type="transmembrane region" description="Helical" evidence="8">
    <location>
        <begin position="421"/>
        <end position="440"/>
    </location>
</feature>
<dbReference type="Proteomes" id="UP000195557">
    <property type="component" value="Unassembled WGS sequence"/>
</dbReference>
<comment type="subcellular location">
    <subcellularLocation>
        <location evidence="1">Membrane</location>
        <topology evidence="1">Multi-pass membrane protein</topology>
    </subcellularLocation>
</comment>
<evidence type="ECO:0000313" key="9">
    <source>
        <dbReference type="EMBL" id="OUS47589.1"/>
    </source>
</evidence>
<dbReference type="Pfam" id="PF03092">
    <property type="entry name" value="BT1"/>
    <property type="match status" value="1"/>
</dbReference>
<keyword evidence="4 8" id="KW-0812">Transmembrane</keyword>
<evidence type="ECO:0000256" key="2">
    <source>
        <dbReference type="ARBA" id="ARBA00007015"/>
    </source>
</evidence>
<dbReference type="EMBL" id="KZ155778">
    <property type="protein sequence ID" value="OUS47589.1"/>
    <property type="molecule type" value="Genomic_DNA"/>
</dbReference>
<feature type="transmembrane region" description="Helical" evidence="8">
    <location>
        <begin position="241"/>
        <end position="260"/>
    </location>
</feature>
<feature type="non-terminal residue" evidence="9">
    <location>
        <position position="1"/>
    </location>
</feature>
<evidence type="ECO:0000256" key="8">
    <source>
        <dbReference type="SAM" id="Phobius"/>
    </source>
</evidence>
<dbReference type="PANTHER" id="PTHR31585:SF0">
    <property type="entry name" value="FOLATE-BIOPTERIN TRANSPORTER 1, CHLOROPLASTIC"/>
    <property type="match status" value="1"/>
</dbReference>
<dbReference type="CDD" id="cd17484">
    <property type="entry name" value="MFS_FBT"/>
    <property type="match status" value="1"/>
</dbReference>
<feature type="transmembrane region" description="Helical" evidence="8">
    <location>
        <begin position="484"/>
        <end position="508"/>
    </location>
</feature>
<keyword evidence="5 8" id="KW-1133">Transmembrane helix</keyword>
<evidence type="ECO:0000256" key="6">
    <source>
        <dbReference type="ARBA" id="ARBA00023136"/>
    </source>
</evidence>
<reference evidence="9" key="1">
    <citation type="submission" date="2017-04" db="EMBL/GenBank/DDBJ databases">
        <title>Population genomics of picophytoplankton unveils novel chromosome hypervariability.</title>
        <authorList>
            <consortium name="DOE Joint Genome Institute"/>
            <person name="Blanc-Mathieu R."/>
            <person name="Krasovec M."/>
            <person name="Hebrard M."/>
            <person name="Yau S."/>
            <person name="Desgranges E."/>
            <person name="Martin J."/>
            <person name="Schackwitz W."/>
            <person name="Kuo A."/>
            <person name="Salin G."/>
            <person name="Donnadieu C."/>
            <person name="Desdevises Y."/>
            <person name="Sanchez-Ferandin S."/>
            <person name="Moreau H."/>
            <person name="Rivals E."/>
            <person name="Grigoriev I.V."/>
            <person name="Grimsley N."/>
            <person name="Eyre-Walker A."/>
            <person name="Piganeau G."/>
        </authorList>
    </citation>
    <scope>NUCLEOTIDE SEQUENCE [LARGE SCALE GENOMIC DNA]</scope>
    <source>
        <strain evidence="9">RCC 1115</strain>
    </source>
</reference>
<dbReference type="SUPFAM" id="SSF103473">
    <property type="entry name" value="MFS general substrate transporter"/>
    <property type="match status" value="1"/>
</dbReference>
<sequence length="604" mass="63980">PPRWAGAPLCAPRATYRARAVASDAGRRGVTTGALFIAHRPDVDVVPPRASMATRARAGGGESARARVEGSSARARLGWSGGGGGGVRGRKTLVSASISLGRARGGTRARSAAEKESEGRVTDGASDRTSSSIVEAEIVDGEVLDVMGRREAESSGVTSGTTLFGVPMSPEVYAIALVYFVQGVIGLSRLAKDFYLKDELHLGPSETAMILSIAQTPWLVKPLWGFLSDSVPIFGYRRKSYLLLCGAIGCLGWSSMATWVDSPETALVAFTLGSLSIAFSDVLIDSIVVAKARGEEQGVSGSLQSLCWGFVALGSIVSSYFSGSLIETYGTRFVFGATAMFPLLIAGASTLVQEKPVPATTRSRDGVIGDFKEMTGKIFKVAKRREIWAPALFVFLYQATPSAGTAMFYFNTNELGFTPEFLGRVSLLRAIAALGGVALYNGYLKRVPLKKMFFWGTVAGTVLGSTQLLLISRMNLELGISDKVFALTDTAVLTVLGEVSFLPVLVLAAKLCPEGVEATFFAALMSLFNAGGVTSEFLGAGLTKQLGVTADNFDNLFLLASICIVCNLLPLAAINLPRTIGKVWSNRGLEPRDGVSARPVEPFF</sequence>
<feature type="transmembrane region" description="Helical" evidence="8">
    <location>
        <begin position="266"/>
        <end position="290"/>
    </location>
</feature>
<protein>
    <submittedName>
        <fullName evidence="9">BT1 family-domain-containing protein</fullName>
    </submittedName>
</protein>
<organism evidence="9">
    <name type="scientific">Ostreococcus tauri</name>
    <name type="common">Marine green alga</name>
    <dbReference type="NCBI Taxonomy" id="70448"/>
    <lineage>
        <taxon>Eukaryota</taxon>
        <taxon>Viridiplantae</taxon>
        <taxon>Chlorophyta</taxon>
        <taxon>Mamiellophyceae</taxon>
        <taxon>Mamiellales</taxon>
        <taxon>Bathycoccaceae</taxon>
        <taxon>Ostreococcus</taxon>
    </lineage>
</organism>
<evidence type="ECO:0000256" key="4">
    <source>
        <dbReference type="ARBA" id="ARBA00022692"/>
    </source>
</evidence>
<keyword evidence="6 8" id="KW-0472">Membrane</keyword>
<proteinExistence type="inferred from homology"/>
<dbReference type="InterPro" id="IPR004324">
    <property type="entry name" value="FBT"/>
</dbReference>
<comment type="similarity">
    <text evidence="2">Belongs to the major facilitator superfamily. Folate-biopterin transporter (TC 2.A.71) family.</text>
</comment>
<dbReference type="InterPro" id="IPR036259">
    <property type="entry name" value="MFS_trans_sf"/>
</dbReference>
<feature type="transmembrane region" description="Helical" evidence="8">
    <location>
        <begin position="172"/>
        <end position="191"/>
    </location>
</feature>
<evidence type="ECO:0000256" key="3">
    <source>
        <dbReference type="ARBA" id="ARBA00022448"/>
    </source>
</evidence>
<feature type="transmembrane region" description="Helical" evidence="8">
    <location>
        <begin position="520"/>
        <end position="543"/>
    </location>
</feature>
<dbReference type="GO" id="GO:0016020">
    <property type="term" value="C:membrane"/>
    <property type="evidence" value="ECO:0007669"/>
    <property type="project" value="UniProtKB-SubCell"/>
</dbReference>
<dbReference type="PANTHER" id="PTHR31585">
    <property type="entry name" value="FOLATE-BIOPTERIN TRANSPORTER 1, CHLOROPLASTIC"/>
    <property type="match status" value="1"/>
</dbReference>
<evidence type="ECO:0000256" key="5">
    <source>
        <dbReference type="ARBA" id="ARBA00022989"/>
    </source>
</evidence>
<feature type="transmembrane region" description="Helical" evidence="8">
    <location>
        <begin position="333"/>
        <end position="352"/>
    </location>
</feature>
<dbReference type="eggNOG" id="ENOG502QPYM">
    <property type="taxonomic scope" value="Eukaryota"/>
</dbReference>
<dbReference type="Gene3D" id="1.20.1250.20">
    <property type="entry name" value="MFS general substrate transporter like domains"/>
    <property type="match status" value="1"/>
</dbReference>
<dbReference type="AlphaFoldDB" id="A0A1Y5IDC4"/>
<keyword evidence="3" id="KW-0813">Transport</keyword>
<gene>
    <name evidence="9" type="ORF">BE221DRAFT_72184</name>
</gene>
<feature type="transmembrane region" description="Helical" evidence="8">
    <location>
        <begin position="387"/>
        <end position="409"/>
    </location>
</feature>
<feature type="transmembrane region" description="Helical" evidence="8">
    <location>
        <begin position="302"/>
        <end position="321"/>
    </location>
</feature>
<feature type="region of interest" description="Disordered" evidence="7">
    <location>
        <begin position="105"/>
        <end position="130"/>
    </location>
</feature>
<name>A0A1Y5IDC4_OSTTA</name>
<feature type="transmembrane region" description="Helical" evidence="8">
    <location>
        <begin position="555"/>
        <end position="576"/>
    </location>
</feature>
<evidence type="ECO:0000256" key="1">
    <source>
        <dbReference type="ARBA" id="ARBA00004141"/>
    </source>
</evidence>
<dbReference type="NCBIfam" id="TIGR00788">
    <property type="entry name" value="fbt"/>
    <property type="match status" value="1"/>
</dbReference>
<feature type="compositionally biased region" description="Basic and acidic residues" evidence="7">
    <location>
        <begin position="111"/>
        <end position="121"/>
    </location>
</feature>
<accession>A0A1Y5IDC4</accession>
<feature type="transmembrane region" description="Helical" evidence="8">
    <location>
        <begin position="452"/>
        <end position="472"/>
    </location>
</feature>